<dbReference type="EMBL" id="JANBUP010000726">
    <property type="protein sequence ID" value="KAJ2810389.1"/>
    <property type="molecule type" value="Genomic_DNA"/>
</dbReference>
<comment type="caution">
    <text evidence="1">The sequence shown here is derived from an EMBL/GenBank/DDBJ whole genome shotgun (WGS) entry which is preliminary data.</text>
</comment>
<proteinExistence type="predicted"/>
<sequence length="99" mass="10830">MGVLSDCILQMLAMEFKTNERFSLTEVPLQGIKIDFMRAQWVVDHNVTLKNCGLITNRGYIAMVSSDYVLDLNHTSCTVFAPTANSSSSLASGSPSLII</sequence>
<keyword evidence="2" id="KW-1185">Reference proteome</keyword>
<dbReference type="Proteomes" id="UP001140096">
    <property type="component" value="Unassembled WGS sequence"/>
</dbReference>
<evidence type="ECO:0000313" key="2">
    <source>
        <dbReference type="Proteomes" id="UP001140096"/>
    </source>
</evidence>
<protein>
    <submittedName>
        <fullName evidence="1">Uncharacterized protein</fullName>
    </submittedName>
</protein>
<name>A0ACC1LJT9_9FUNG</name>
<reference evidence="1" key="1">
    <citation type="submission" date="2022-07" db="EMBL/GenBank/DDBJ databases">
        <title>Phylogenomic reconstructions and comparative analyses of Kickxellomycotina fungi.</title>
        <authorList>
            <person name="Reynolds N.K."/>
            <person name="Stajich J.E."/>
            <person name="Barry K."/>
            <person name="Grigoriev I.V."/>
            <person name="Crous P."/>
            <person name="Smith M.E."/>
        </authorList>
    </citation>
    <scope>NUCLEOTIDE SEQUENCE</scope>
    <source>
        <strain evidence="1">CBS 102833</strain>
    </source>
</reference>
<accession>A0ACC1LJT9</accession>
<organism evidence="1 2">
    <name type="scientific">Coemansia furcata</name>
    <dbReference type="NCBI Taxonomy" id="417177"/>
    <lineage>
        <taxon>Eukaryota</taxon>
        <taxon>Fungi</taxon>
        <taxon>Fungi incertae sedis</taxon>
        <taxon>Zoopagomycota</taxon>
        <taxon>Kickxellomycotina</taxon>
        <taxon>Kickxellomycetes</taxon>
        <taxon>Kickxellales</taxon>
        <taxon>Kickxellaceae</taxon>
        <taxon>Coemansia</taxon>
    </lineage>
</organism>
<evidence type="ECO:0000313" key="1">
    <source>
        <dbReference type="EMBL" id="KAJ2810389.1"/>
    </source>
</evidence>
<gene>
    <name evidence="1" type="ORF">H4S07_002696</name>
</gene>